<dbReference type="EMBL" id="JAJNDC010000003">
    <property type="protein sequence ID" value="MCW9713860.1"/>
    <property type="molecule type" value="Genomic_DNA"/>
</dbReference>
<dbReference type="RefSeq" id="WP_265790857.1">
    <property type="nucleotide sequence ID" value="NZ_BAABRS010000003.1"/>
</dbReference>
<evidence type="ECO:0000256" key="1">
    <source>
        <dbReference type="ARBA" id="ARBA00008635"/>
    </source>
</evidence>
<dbReference type="SUPFAM" id="SSF109854">
    <property type="entry name" value="DinB/YfiT-like putative metalloenzymes"/>
    <property type="match status" value="1"/>
</dbReference>
<comment type="similarity">
    <text evidence="1">Belongs to the DinB family.</text>
</comment>
<dbReference type="InterPro" id="IPR007837">
    <property type="entry name" value="DinB"/>
</dbReference>
<keyword evidence="4" id="KW-1185">Reference proteome</keyword>
<dbReference type="InterPro" id="IPR034660">
    <property type="entry name" value="DinB/YfiT-like"/>
</dbReference>
<proteinExistence type="inferred from homology"/>
<evidence type="ECO:0000256" key="2">
    <source>
        <dbReference type="ARBA" id="ARBA00022723"/>
    </source>
</evidence>
<dbReference type="Gene3D" id="1.20.120.450">
    <property type="entry name" value="dinb family like domain"/>
    <property type="match status" value="1"/>
</dbReference>
<evidence type="ECO:0000313" key="3">
    <source>
        <dbReference type="EMBL" id="MCW9713860.1"/>
    </source>
</evidence>
<protein>
    <submittedName>
        <fullName evidence="3">DinB family protein</fullName>
    </submittedName>
</protein>
<sequence length="162" mass="18545">MILKTGPMDAADHFLRLYSYDIWANDQILLTLQDNLNFPEADEAIAYYSHIAGAQEVWYNRIKGQSTDELDIWPDYGLSEGLQKLKTLSEEWKLLIENNRSSLEKLIAYQNSKGKAFETPLSDILQHLIIHGQHHRAQIAVLLRNAGITPPATDFIFFSRSN</sequence>
<dbReference type="PANTHER" id="PTHR37302:SF3">
    <property type="entry name" value="DAMAGE-INDUCIBLE PROTEIN DINB"/>
    <property type="match status" value="1"/>
</dbReference>
<reference evidence="3 4" key="1">
    <citation type="submission" date="2021-11" db="EMBL/GenBank/DDBJ databases">
        <title>Aliifidinibius sp. nov., a new bacterium isolated from saline soil.</title>
        <authorList>
            <person name="Galisteo C."/>
            <person name="De La Haba R."/>
            <person name="Sanchez-Porro C."/>
            <person name="Ventosa A."/>
        </authorList>
    </citation>
    <scope>NUCLEOTIDE SEQUENCE [LARGE SCALE GENOMIC DNA]</scope>
    <source>
        <strain evidence="3 4">KACC 190600</strain>
    </source>
</reference>
<dbReference type="PANTHER" id="PTHR37302">
    <property type="entry name" value="SLR1116 PROTEIN"/>
    <property type="match status" value="1"/>
</dbReference>
<name>A0ABT3Q177_9BACT</name>
<comment type="caution">
    <text evidence="3">The sequence shown here is derived from an EMBL/GenBank/DDBJ whole genome shotgun (WGS) entry which is preliminary data.</text>
</comment>
<organism evidence="3 4">
    <name type="scientific">Fodinibius salicampi</name>
    <dbReference type="NCBI Taxonomy" id="1920655"/>
    <lineage>
        <taxon>Bacteria</taxon>
        <taxon>Pseudomonadati</taxon>
        <taxon>Balneolota</taxon>
        <taxon>Balneolia</taxon>
        <taxon>Balneolales</taxon>
        <taxon>Balneolaceae</taxon>
        <taxon>Fodinibius</taxon>
    </lineage>
</organism>
<dbReference type="Proteomes" id="UP001207337">
    <property type="component" value="Unassembled WGS sequence"/>
</dbReference>
<dbReference type="Pfam" id="PF05163">
    <property type="entry name" value="DinB"/>
    <property type="match status" value="1"/>
</dbReference>
<evidence type="ECO:0000313" key="4">
    <source>
        <dbReference type="Proteomes" id="UP001207337"/>
    </source>
</evidence>
<keyword evidence="2" id="KW-0479">Metal-binding</keyword>
<accession>A0ABT3Q177</accession>
<gene>
    <name evidence="3" type="ORF">LQ318_13195</name>
</gene>